<protein>
    <submittedName>
        <fullName evidence="1">Abi family protein</fullName>
    </submittedName>
    <submittedName>
        <fullName evidence="2">DNA-binding protein</fullName>
    </submittedName>
</protein>
<proteinExistence type="predicted"/>
<organism evidence="2 3">
    <name type="scientific">Lactobacillus crispatus</name>
    <dbReference type="NCBI Taxonomy" id="47770"/>
    <lineage>
        <taxon>Bacteria</taxon>
        <taxon>Bacillati</taxon>
        <taxon>Bacillota</taxon>
        <taxon>Bacilli</taxon>
        <taxon>Lactobacillales</taxon>
        <taxon>Lactobacillaceae</taxon>
        <taxon>Lactobacillus</taxon>
    </lineage>
</organism>
<name>A0A226SM57_9LACO</name>
<evidence type="ECO:0000313" key="2">
    <source>
        <dbReference type="EMBL" id="OXC23623.1"/>
    </source>
</evidence>
<dbReference type="EMBL" id="LYQW01000006">
    <property type="protein sequence ID" value="OXC23623.1"/>
    <property type="molecule type" value="Genomic_DNA"/>
</dbReference>
<dbReference type="Proteomes" id="UP000784793">
    <property type="component" value="Unassembled WGS sequence"/>
</dbReference>
<comment type="caution">
    <text evidence="2">The sequence shown here is derived from an EMBL/GenBank/DDBJ whole genome shotgun (WGS) entry which is preliminary data.</text>
</comment>
<dbReference type="EMBL" id="DYXB01000076">
    <property type="protein sequence ID" value="HJF10086.1"/>
    <property type="molecule type" value="Genomic_DNA"/>
</dbReference>
<reference evidence="1" key="3">
    <citation type="submission" date="2021-09" db="EMBL/GenBank/DDBJ databases">
        <authorList>
            <person name="Gilroy R."/>
        </authorList>
    </citation>
    <scope>NUCLEOTIDE SEQUENCE</scope>
    <source>
        <strain evidence="1">CHK194-22301</strain>
    </source>
</reference>
<reference evidence="2 3" key="1">
    <citation type="submission" date="2016-05" db="EMBL/GenBank/DDBJ databases">
        <authorList>
            <person name="Johnson T.J."/>
            <person name="Youmans B.P."/>
            <person name="Case K.A."/>
        </authorList>
    </citation>
    <scope>NUCLEOTIDE SEQUENCE [LARGE SCALE GENOMIC DNA]</scope>
    <source>
        <strain evidence="2 3">UMNLC6</strain>
    </source>
</reference>
<dbReference type="RefSeq" id="WP_089143499.1">
    <property type="nucleotide sequence ID" value="NZ_JACCPQ010000027.1"/>
</dbReference>
<sequence length="328" mass="38420">MELTSRPFKNLDQQIDILRQKGMLIENDDYAKNVLSKIGYYTLINGYKGLFLRKNDRGNIINPHQYINGTKIEDIVSLYQFDKKLRAILYNGLLSYETTLNSELAYRFSEMFPVEYSYLDINNFKHDSDNTVRVLKTISSLTTKIEQEAHKRGRNAIKHYIDSHTCIPLWVVTEFMTFGDLNYFYLNCKDELRQKIARDFTLKYRKTNDLSQSNAITPEVIEHINHVTNMFRNAVAHNEITYSKVINRGPNLSSVRNILGQYDLRLNSQPGVFELILSLRLVLDQAEYVEIANAIKQLLRDGKEQFNPDTMSNILNSMHFPEEYEFWL</sequence>
<gene>
    <name evidence="2" type="ORF">AYP82_06270</name>
    <name evidence="1" type="ORF">K8V23_04755</name>
</gene>
<evidence type="ECO:0000313" key="1">
    <source>
        <dbReference type="EMBL" id="HJF10086.1"/>
    </source>
</evidence>
<dbReference type="AlphaFoldDB" id="A0A226SM57"/>
<dbReference type="Proteomes" id="UP000198437">
    <property type="component" value="Unassembled WGS sequence"/>
</dbReference>
<reference evidence="1" key="2">
    <citation type="journal article" date="2021" name="PeerJ">
        <title>Extensive microbial diversity within the chicken gut microbiome revealed by metagenomics and culture.</title>
        <authorList>
            <person name="Gilroy R."/>
            <person name="Ravi A."/>
            <person name="Getino M."/>
            <person name="Pursley I."/>
            <person name="Horton D.L."/>
            <person name="Alikhan N.F."/>
            <person name="Baker D."/>
            <person name="Gharbi K."/>
            <person name="Hall N."/>
            <person name="Watson M."/>
            <person name="Adriaenssens E.M."/>
            <person name="Foster-Nyarko E."/>
            <person name="Jarju S."/>
            <person name="Secka A."/>
            <person name="Antonio M."/>
            <person name="Oren A."/>
            <person name="Chaudhuri R.R."/>
            <person name="La Ragione R."/>
            <person name="Hildebrand F."/>
            <person name="Pallen M.J."/>
        </authorList>
    </citation>
    <scope>NUCLEOTIDE SEQUENCE</scope>
    <source>
        <strain evidence="1">CHK194-22301</strain>
    </source>
</reference>
<accession>A0A226SM57</accession>
<evidence type="ECO:0000313" key="3">
    <source>
        <dbReference type="Proteomes" id="UP000198437"/>
    </source>
</evidence>
<dbReference type="Pfam" id="PF07751">
    <property type="entry name" value="Abi_2"/>
    <property type="match status" value="1"/>
</dbReference>
<dbReference type="InterPro" id="IPR011664">
    <property type="entry name" value="Abi_system_AbiD/AbiF-like"/>
</dbReference>
<keyword evidence="2" id="KW-0238">DNA-binding</keyword>
<dbReference type="GO" id="GO:0003677">
    <property type="term" value="F:DNA binding"/>
    <property type="evidence" value="ECO:0007669"/>
    <property type="project" value="UniProtKB-KW"/>
</dbReference>